<evidence type="ECO:0000313" key="2">
    <source>
        <dbReference type="Proteomes" id="UP000038045"/>
    </source>
</evidence>
<evidence type="ECO:0000256" key="1">
    <source>
        <dbReference type="SAM" id="MobiDB-lite"/>
    </source>
</evidence>
<sequence>MEGLAQRRVDVDGSGHVLQHGAHFQHLGEAVGQLRDMLADGLNAQQTVIRLGGDDADEAAVLARFDGQGAADGGEGEDSLDHVVAALDVVGAEAGRDDFRLGEADGGDGGRVEHAIMTGDDFGHDFTLRRALVRQHGFAGQVADGPDVLHAGGAAIVDLHERAVHGHAHVLQAPALGPRAAADGDQHLVGIQLHRVSVLVGDVQLAVAEPSRAGAEQQLHAVFLQPLGDGVGQGLVVERQDAIGHLDDGDFGAQLAEGDAQLQADIAAADDDELLRDLGQAQGLGGGDHVAAERQEGQFDRLRPRGQNDVLGGNADIAVVGFHGAGLGVRKLGPALDDLDLGLLQQGGDARVQLLDHAVLPLDRLRQVDGRGRGGDAQGSVAGGLGHRLILARCVDDGLGRNAADVQAGAAEARRGVHQHGLQPQLAATDPRHIAAGSGADDQDFGLEGLHQTLRSSPRRRGPRFRLRAQRLGQIAPARVHVFNQPQLPLTVPLLDLPLPLKRRLAGFVDLEPDQSFDLIAGCELGARPFLVLPGPQTDVVRRARVERPIPSAGHDVGEEGQGRGPKLKPGSPPPRG</sequence>
<dbReference type="AlphaFoldDB" id="A0A0N4ZZC5"/>
<dbReference type="WBParaSite" id="PTRK_0001423200.1">
    <property type="protein sequence ID" value="PTRK_0001423200.1"/>
    <property type="gene ID" value="PTRK_0001423200"/>
</dbReference>
<dbReference type="Proteomes" id="UP000038045">
    <property type="component" value="Unplaced"/>
</dbReference>
<accession>A0A0N4ZZC5</accession>
<feature type="region of interest" description="Disordered" evidence="1">
    <location>
        <begin position="544"/>
        <end position="577"/>
    </location>
</feature>
<organism evidence="2 3">
    <name type="scientific">Parastrongyloides trichosuri</name>
    <name type="common">Possum-specific nematode worm</name>
    <dbReference type="NCBI Taxonomy" id="131310"/>
    <lineage>
        <taxon>Eukaryota</taxon>
        <taxon>Metazoa</taxon>
        <taxon>Ecdysozoa</taxon>
        <taxon>Nematoda</taxon>
        <taxon>Chromadorea</taxon>
        <taxon>Rhabditida</taxon>
        <taxon>Tylenchina</taxon>
        <taxon>Panagrolaimomorpha</taxon>
        <taxon>Strongyloidoidea</taxon>
        <taxon>Strongyloididae</taxon>
        <taxon>Parastrongyloides</taxon>
    </lineage>
</organism>
<reference evidence="3" key="1">
    <citation type="submission" date="2017-02" db="UniProtKB">
        <authorList>
            <consortium name="WormBaseParasite"/>
        </authorList>
    </citation>
    <scope>IDENTIFICATION</scope>
</reference>
<evidence type="ECO:0000313" key="3">
    <source>
        <dbReference type="WBParaSite" id="PTRK_0001423200.1"/>
    </source>
</evidence>
<protein>
    <submittedName>
        <fullName evidence="3">PE-PGRS family protein</fullName>
    </submittedName>
</protein>
<name>A0A0N4ZZC5_PARTI</name>
<keyword evidence="2" id="KW-1185">Reference proteome</keyword>
<proteinExistence type="predicted"/>